<reference evidence="7 8" key="1">
    <citation type="journal article" date="2019" name="Int. J. Syst. Evol. Microbiol.">
        <title>The Global Catalogue of Microorganisms (GCM) 10K type strain sequencing project: providing services to taxonomists for standard genome sequencing and annotation.</title>
        <authorList>
            <consortium name="The Broad Institute Genomics Platform"/>
            <consortium name="The Broad Institute Genome Sequencing Center for Infectious Disease"/>
            <person name="Wu L."/>
            <person name="Ma J."/>
        </authorList>
    </citation>
    <scope>NUCLEOTIDE SEQUENCE [LARGE SCALE GENOMIC DNA]</scope>
    <source>
        <strain evidence="7 8">JCM 14718</strain>
    </source>
</reference>
<evidence type="ECO:0000256" key="2">
    <source>
        <dbReference type="ARBA" id="ARBA00005254"/>
    </source>
</evidence>
<dbReference type="EMBL" id="BAAANY010000031">
    <property type="protein sequence ID" value="GAA1707396.1"/>
    <property type="molecule type" value="Genomic_DNA"/>
</dbReference>
<dbReference type="InterPro" id="IPR029045">
    <property type="entry name" value="ClpP/crotonase-like_dom_sf"/>
</dbReference>
<dbReference type="PROSITE" id="PS00166">
    <property type="entry name" value="ENOYL_COA_HYDRATASE"/>
    <property type="match status" value="1"/>
</dbReference>
<dbReference type="RefSeq" id="WP_344314126.1">
    <property type="nucleotide sequence ID" value="NZ_BAAANY010000031.1"/>
</dbReference>
<comment type="catalytic activity">
    <reaction evidence="5">
        <text>a 4-saturated-(3S)-3-hydroxyacyl-CoA = a (3E)-enoyl-CoA + H2O</text>
        <dbReference type="Rhea" id="RHEA:20724"/>
        <dbReference type="ChEBI" id="CHEBI:15377"/>
        <dbReference type="ChEBI" id="CHEBI:58521"/>
        <dbReference type="ChEBI" id="CHEBI:137480"/>
        <dbReference type="EC" id="4.2.1.17"/>
    </reaction>
</comment>
<evidence type="ECO:0000256" key="6">
    <source>
        <dbReference type="RuleBase" id="RU003707"/>
    </source>
</evidence>
<evidence type="ECO:0000313" key="8">
    <source>
        <dbReference type="Proteomes" id="UP001500618"/>
    </source>
</evidence>
<dbReference type="CDD" id="cd06558">
    <property type="entry name" value="crotonase-like"/>
    <property type="match status" value="1"/>
</dbReference>
<protein>
    <submittedName>
        <fullName evidence="7">Enoyl-CoA hydratase/isomerase family protein</fullName>
    </submittedName>
</protein>
<comment type="catalytic activity">
    <reaction evidence="4">
        <text>a (3S)-3-hydroxyacyl-CoA = a (2E)-enoyl-CoA + H2O</text>
        <dbReference type="Rhea" id="RHEA:16105"/>
        <dbReference type="ChEBI" id="CHEBI:15377"/>
        <dbReference type="ChEBI" id="CHEBI:57318"/>
        <dbReference type="ChEBI" id="CHEBI:58856"/>
        <dbReference type="EC" id="4.2.1.17"/>
    </reaction>
</comment>
<evidence type="ECO:0000256" key="1">
    <source>
        <dbReference type="ARBA" id="ARBA00002994"/>
    </source>
</evidence>
<keyword evidence="8" id="KW-1185">Reference proteome</keyword>
<dbReference type="InterPro" id="IPR018376">
    <property type="entry name" value="Enoyl-CoA_hyd/isom_CS"/>
</dbReference>
<dbReference type="Proteomes" id="UP001500618">
    <property type="component" value="Unassembled WGS sequence"/>
</dbReference>
<keyword evidence="3" id="KW-0276">Fatty acid metabolism</keyword>
<sequence length="258" mass="27491">MTENLRVERDGPALTVTFDRPRQRNAMTAKMYDGLVEACDRADRDEDVKVLVLRGAGGEAFIAGTDIGEFAGFSSDGTDGIGYEKKVGDVLDRVESVRVPTIAVLTGFCVGAGVPLASACDLRVASDDTKIGIPVARTLGNCLSAKTYALLVSRFGASLLLDIVVRARLISAAEAQAAGFLSEVRPAAELDAVVADLVRTVSSHAPLTMWATRESLRRIRNANLPADEDILATVYGSADFATGVRSFLAKERPTWTGR</sequence>
<name>A0ABN2ILH4_9ACTN</name>
<dbReference type="PANTHER" id="PTHR11941">
    <property type="entry name" value="ENOYL-COA HYDRATASE-RELATED"/>
    <property type="match status" value="1"/>
</dbReference>
<gene>
    <name evidence="7" type="ORF">GCM10009765_66080</name>
</gene>
<accession>A0ABN2ILH4</accession>
<dbReference type="InterPro" id="IPR001753">
    <property type="entry name" value="Enoyl-CoA_hydra/iso"/>
</dbReference>
<dbReference type="Gene3D" id="3.90.226.10">
    <property type="entry name" value="2-enoyl-CoA Hydratase, Chain A, domain 1"/>
    <property type="match status" value="1"/>
</dbReference>
<dbReference type="NCBIfam" id="NF004796">
    <property type="entry name" value="PRK06144.1"/>
    <property type="match status" value="1"/>
</dbReference>
<evidence type="ECO:0000256" key="3">
    <source>
        <dbReference type="ARBA" id="ARBA00022832"/>
    </source>
</evidence>
<keyword evidence="3" id="KW-0443">Lipid metabolism</keyword>
<dbReference type="SUPFAM" id="SSF52096">
    <property type="entry name" value="ClpP/crotonase"/>
    <property type="match status" value="1"/>
</dbReference>
<comment type="function">
    <text evidence="1">Could possibly oxidize fatty acids using specific components.</text>
</comment>
<proteinExistence type="inferred from homology"/>
<evidence type="ECO:0000256" key="4">
    <source>
        <dbReference type="ARBA" id="ARBA00023709"/>
    </source>
</evidence>
<dbReference type="PANTHER" id="PTHR11941:SF54">
    <property type="entry name" value="ENOYL-COA HYDRATASE, MITOCHONDRIAL"/>
    <property type="match status" value="1"/>
</dbReference>
<evidence type="ECO:0000256" key="5">
    <source>
        <dbReference type="ARBA" id="ARBA00023717"/>
    </source>
</evidence>
<organism evidence="7 8">
    <name type="scientific">Fodinicola feengrottensis</name>
    <dbReference type="NCBI Taxonomy" id="435914"/>
    <lineage>
        <taxon>Bacteria</taxon>
        <taxon>Bacillati</taxon>
        <taxon>Actinomycetota</taxon>
        <taxon>Actinomycetes</taxon>
        <taxon>Mycobacteriales</taxon>
        <taxon>Fodinicola</taxon>
    </lineage>
</organism>
<dbReference type="Pfam" id="PF00378">
    <property type="entry name" value="ECH_1"/>
    <property type="match status" value="1"/>
</dbReference>
<comment type="similarity">
    <text evidence="2 6">Belongs to the enoyl-CoA hydratase/isomerase family.</text>
</comment>
<comment type="caution">
    <text evidence="7">The sequence shown here is derived from an EMBL/GenBank/DDBJ whole genome shotgun (WGS) entry which is preliminary data.</text>
</comment>
<evidence type="ECO:0000313" key="7">
    <source>
        <dbReference type="EMBL" id="GAA1707396.1"/>
    </source>
</evidence>